<evidence type="ECO:0000313" key="2">
    <source>
        <dbReference type="EMBL" id="PIL30735.1"/>
    </source>
</evidence>
<evidence type="ECO:0008006" key="4">
    <source>
        <dbReference type="Google" id="ProtNLM"/>
    </source>
</evidence>
<accession>A0A2G8SAE9</accession>
<keyword evidence="1" id="KW-1133">Transmembrane helix</keyword>
<keyword evidence="1" id="KW-0472">Membrane</keyword>
<keyword evidence="1" id="KW-0812">Transmembrane</keyword>
<feature type="transmembrane region" description="Helical" evidence="1">
    <location>
        <begin position="204"/>
        <end position="225"/>
    </location>
</feature>
<feature type="transmembrane region" description="Helical" evidence="1">
    <location>
        <begin position="6"/>
        <end position="27"/>
    </location>
</feature>
<dbReference type="OrthoDB" id="2763430at2759"/>
<feature type="transmembrane region" description="Helical" evidence="1">
    <location>
        <begin position="39"/>
        <end position="61"/>
    </location>
</feature>
<evidence type="ECO:0000256" key="1">
    <source>
        <dbReference type="SAM" id="Phobius"/>
    </source>
</evidence>
<dbReference type="AlphaFoldDB" id="A0A2G8SAE9"/>
<sequence>MAVRPFWGKLVSKAVVTFATGLVPFFITSQSFSASLATLGTGWLVGSSLVSFIGSAILAVVPDSVVGLRDPDYSPVEPAIIQAIGILFMLIAERRLCSRMLHTGPSGGFDSDTPCSSTIAAQDDTKPREMEQTDYFVTQAPSRTLRLGVCGPHQRRVYLFVFAFIAQEIADGITAGYVAMAPPWKPNIGRDGNPMAVLSVQETLYLLSLFKKGATTFAFVTTLLSASLPIAECKRHVLYAAARPLAALLSYAVTVLSGITPTNDRPYIVAMNSAVCLSMQD</sequence>
<protein>
    <recommendedName>
        <fullName evidence="4">Transporter</fullName>
    </recommendedName>
</protein>
<feature type="transmembrane region" description="Helical" evidence="1">
    <location>
        <begin position="157"/>
        <end position="184"/>
    </location>
</feature>
<proteinExistence type="predicted"/>
<organism evidence="2 3">
    <name type="scientific">Ganoderma sinense ZZ0214-1</name>
    <dbReference type="NCBI Taxonomy" id="1077348"/>
    <lineage>
        <taxon>Eukaryota</taxon>
        <taxon>Fungi</taxon>
        <taxon>Dikarya</taxon>
        <taxon>Basidiomycota</taxon>
        <taxon>Agaricomycotina</taxon>
        <taxon>Agaricomycetes</taxon>
        <taxon>Polyporales</taxon>
        <taxon>Polyporaceae</taxon>
        <taxon>Ganoderma</taxon>
    </lineage>
</organism>
<name>A0A2G8SAE9_9APHY</name>
<gene>
    <name evidence="2" type="ORF">GSI_06903</name>
</gene>
<comment type="caution">
    <text evidence="2">The sequence shown here is derived from an EMBL/GenBank/DDBJ whole genome shotgun (WGS) entry which is preliminary data.</text>
</comment>
<reference evidence="2 3" key="1">
    <citation type="journal article" date="2015" name="Sci. Rep.">
        <title>Chromosome-level genome map provides insights into diverse defense mechanisms in the medicinal fungus Ganoderma sinense.</title>
        <authorList>
            <person name="Zhu Y."/>
            <person name="Xu J."/>
            <person name="Sun C."/>
            <person name="Zhou S."/>
            <person name="Xu H."/>
            <person name="Nelson D.R."/>
            <person name="Qian J."/>
            <person name="Song J."/>
            <person name="Luo H."/>
            <person name="Xiang L."/>
            <person name="Li Y."/>
            <person name="Xu Z."/>
            <person name="Ji A."/>
            <person name="Wang L."/>
            <person name="Lu S."/>
            <person name="Hayward A."/>
            <person name="Sun W."/>
            <person name="Li X."/>
            <person name="Schwartz D.C."/>
            <person name="Wang Y."/>
            <person name="Chen S."/>
        </authorList>
    </citation>
    <scope>NUCLEOTIDE SEQUENCE [LARGE SCALE GENOMIC DNA]</scope>
    <source>
        <strain evidence="2 3">ZZ0214-1</strain>
    </source>
</reference>
<keyword evidence="3" id="KW-1185">Reference proteome</keyword>
<feature type="transmembrane region" description="Helical" evidence="1">
    <location>
        <begin position="73"/>
        <end position="92"/>
    </location>
</feature>
<dbReference type="Proteomes" id="UP000230002">
    <property type="component" value="Unassembled WGS sequence"/>
</dbReference>
<dbReference type="EMBL" id="AYKW01000013">
    <property type="protein sequence ID" value="PIL30735.1"/>
    <property type="molecule type" value="Genomic_DNA"/>
</dbReference>
<feature type="transmembrane region" description="Helical" evidence="1">
    <location>
        <begin position="237"/>
        <end position="259"/>
    </location>
</feature>
<evidence type="ECO:0000313" key="3">
    <source>
        <dbReference type="Proteomes" id="UP000230002"/>
    </source>
</evidence>